<dbReference type="Gene3D" id="3.30.2000.10">
    <property type="entry name" value="Phage tail protein-like"/>
    <property type="match status" value="1"/>
</dbReference>
<evidence type="ECO:0008006" key="5">
    <source>
        <dbReference type="Google" id="ProtNLM"/>
    </source>
</evidence>
<dbReference type="InterPro" id="IPR038042">
    <property type="entry name" value="Gp37-like"/>
</dbReference>
<reference evidence="3 4" key="1">
    <citation type="submission" date="2014-08" db="EMBL/GenBank/DDBJ databases">
        <title>Genome sequences of NCPPB Pectobacterium isolates.</title>
        <authorList>
            <person name="Glover R.H."/>
            <person name="Sapp M."/>
            <person name="Elphinstone J."/>
        </authorList>
    </citation>
    <scope>NUCLEOTIDE SEQUENCE [LARGE SCALE GENOMIC DNA]</scope>
    <source>
        <strain evidence="2 3">NCPPB 2793</strain>
        <strain evidence="1 4">NCPPB 2795</strain>
    </source>
</reference>
<accession>A0A093SW87</accession>
<dbReference type="EMBL" id="JQHM01000001">
    <property type="protein sequence ID" value="KFX07750.1"/>
    <property type="molecule type" value="Genomic_DNA"/>
</dbReference>
<dbReference type="OrthoDB" id="8612631at2"/>
<dbReference type="eggNOG" id="ENOG502Z8EE">
    <property type="taxonomic scope" value="Bacteria"/>
</dbReference>
<gene>
    <name evidence="2" type="ORF">JV35_12940</name>
    <name evidence="1" type="ORF">KP22_06580</name>
</gene>
<evidence type="ECO:0000313" key="4">
    <source>
        <dbReference type="Proteomes" id="UP000032874"/>
    </source>
</evidence>
<dbReference type="Proteomes" id="UP000032874">
    <property type="component" value="Unassembled WGS sequence"/>
</dbReference>
<evidence type="ECO:0000313" key="2">
    <source>
        <dbReference type="EMBL" id="KFX19817.1"/>
    </source>
</evidence>
<comment type="caution">
    <text evidence="1">The sequence shown here is derived from an EMBL/GenBank/DDBJ whole genome shotgun (WGS) entry which is preliminary data.</text>
</comment>
<dbReference type="Proteomes" id="UP000032869">
    <property type="component" value="Unassembled WGS sequence"/>
</dbReference>
<name>A0A093SW87_9GAMM</name>
<keyword evidence="3" id="KW-1185">Reference proteome</keyword>
<dbReference type="Pfam" id="PF09646">
    <property type="entry name" value="Gp37"/>
    <property type="match status" value="1"/>
</dbReference>
<evidence type="ECO:0000313" key="3">
    <source>
        <dbReference type="Proteomes" id="UP000032869"/>
    </source>
</evidence>
<dbReference type="RefSeq" id="WP_039305139.1">
    <property type="nucleotide sequence ID" value="NZ_JQHL01000005.1"/>
</dbReference>
<dbReference type="InterPro" id="IPR035934">
    <property type="entry name" value="Phage_tail_protein-like_sf"/>
</dbReference>
<dbReference type="SUPFAM" id="SSF143749">
    <property type="entry name" value="Phage tail protein-like"/>
    <property type="match status" value="1"/>
</dbReference>
<evidence type="ECO:0000313" key="1">
    <source>
        <dbReference type="EMBL" id="KFX07750.1"/>
    </source>
</evidence>
<dbReference type="AlphaFoldDB" id="A0A093SW87"/>
<dbReference type="EMBL" id="JQHL01000005">
    <property type="protein sequence ID" value="KFX19817.1"/>
    <property type="molecule type" value="Genomic_DNA"/>
</dbReference>
<proteinExistence type="predicted"/>
<dbReference type="STRING" id="55207.KP22_06580"/>
<dbReference type="InterPro" id="IPR018602">
    <property type="entry name" value="Gp37/STM4215"/>
</dbReference>
<sequence>MDVNPVIEAVVARLKEKLPQLQIEYFPEKPADFRLNHPVGAVLVSYAGSRFGKPEDVGAVMQSHTITLNTTVVFRQLNGRQGAVAVLDVVRRVLCGYKPPNCRRKIWLVRDVFLGNVGGLWQYALDFSTESVQLEDTDLSDGPLLSLVNYEESES</sequence>
<protein>
    <recommendedName>
        <fullName evidence="5">Gp37 protein</fullName>
    </recommendedName>
</protein>
<organism evidence="1 4">
    <name type="scientific">Pectobacterium betavasculorum</name>
    <dbReference type="NCBI Taxonomy" id="55207"/>
    <lineage>
        <taxon>Bacteria</taxon>
        <taxon>Pseudomonadati</taxon>
        <taxon>Pseudomonadota</taxon>
        <taxon>Gammaproteobacteria</taxon>
        <taxon>Enterobacterales</taxon>
        <taxon>Pectobacteriaceae</taxon>
        <taxon>Pectobacterium</taxon>
    </lineage>
</organism>